<dbReference type="EMBL" id="PIPK01000001">
    <property type="protein sequence ID" value="RUO28243.1"/>
    <property type="molecule type" value="Genomic_DNA"/>
</dbReference>
<name>A0A327X3F6_9GAMM</name>
<evidence type="ECO:0000256" key="1">
    <source>
        <dbReference type="SAM" id="SignalP"/>
    </source>
</evidence>
<evidence type="ECO:0000313" key="2">
    <source>
        <dbReference type="EMBL" id="RAK01395.1"/>
    </source>
</evidence>
<organism evidence="2 4">
    <name type="scientific">Aliidiomarina maris</name>
    <dbReference type="NCBI Taxonomy" id="531312"/>
    <lineage>
        <taxon>Bacteria</taxon>
        <taxon>Pseudomonadati</taxon>
        <taxon>Pseudomonadota</taxon>
        <taxon>Gammaproteobacteria</taxon>
        <taxon>Alteromonadales</taxon>
        <taxon>Idiomarinaceae</taxon>
        <taxon>Aliidiomarina</taxon>
    </lineage>
</organism>
<proteinExistence type="predicted"/>
<evidence type="ECO:0000313" key="5">
    <source>
        <dbReference type="Proteomes" id="UP000287865"/>
    </source>
</evidence>
<keyword evidence="5" id="KW-1185">Reference proteome</keyword>
<keyword evidence="1" id="KW-0732">Signal</keyword>
<evidence type="ECO:0000313" key="4">
    <source>
        <dbReference type="Proteomes" id="UP000249203"/>
    </source>
</evidence>
<comment type="caution">
    <text evidence="2">The sequence shown here is derived from an EMBL/GenBank/DDBJ whole genome shotgun (WGS) entry which is preliminary data.</text>
</comment>
<dbReference type="Proteomes" id="UP000287865">
    <property type="component" value="Unassembled WGS sequence"/>
</dbReference>
<dbReference type="EMBL" id="QLMD01000001">
    <property type="protein sequence ID" value="RAK01395.1"/>
    <property type="molecule type" value="Genomic_DNA"/>
</dbReference>
<reference evidence="2 4" key="2">
    <citation type="submission" date="2018-06" db="EMBL/GenBank/DDBJ databases">
        <title>Genomic Encyclopedia of Type Strains, Phase III (KMG-III): the genomes of soil and plant-associated and newly described type strains.</title>
        <authorList>
            <person name="Whitman W."/>
        </authorList>
    </citation>
    <scope>NUCLEOTIDE SEQUENCE [LARGE SCALE GENOMIC DNA]</scope>
    <source>
        <strain evidence="2 4">CGMCC 1.15366</strain>
    </source>
</reference>
<feature type="chain" id="PRO_5016420523" evidence="1">
    <location>
        <begin position="25"/>
        <end position="127"/>
    </location>
</feature>
<accession>A0A327X3F6</accession>
<dbReference type="RefSeq" id="WP_111567899.1">
    <property type="nucleotide sequence ID" value="NZ_PIPK01000001.1"/>
</dbReference>
<evidence type="ECO:0000313" key="3">
    <source>
        <dbReference type="EMBL" id="RUO28243.1"/>
    </source>
</evidence>
<dbReference type="Proteomes" id="UP000249203">
    <property type="component" value="Unassembled WGS sequence"/>
</dbReference>
<dbReference type="AlphaFoldDB" id="A0A327X3F6"/>
<reference evidence="3 5" key="1">
    <citation type="journal article" date="2018" name="Front. Microbiol.">
        <title>Genome-Based Analysis Reveals the Taxonomy and Diversity of the Family Idiomarinaceae.</title>
        <authorList>
            <person name="Liu Y."/>
            <person name="Lai Q."/>
            <person name="Shao Z."/>
        </authorList>
    </citation>
    <scope>NUCLEOTIDE SEQUENCE [LARGE SCALE GENOMIC DNA]</scope>
    <source>
        <strain evidence="3 5">CF12-14</strain>
    </source>
</reference>
<protein>
    <submittedName>
        <fullName evidence="2">Uncharacterized protein</fullName>
    </submittedName>
</protein>
<gene>
    <name evidence="2" type="ORF">B0I24_10118</name>
    <name evidence="3" type="ORF">CWE07_00080</name>
</gene>
<feature type="signal peptide" evidence="1">
    <location>
        <begin position="1"/>
        <end position="24"/>
    </location>
</feature>
<dbReference type="OrthoDB" id="9984577at2"/>
<sequence length="127" mass="13957">MKLLAVLGLVCSLGVSLQSGMVQAADAEYCDFQLYAPSPDDEEQGRLVLQRSDLKSMRWGTENDVVYWYIDVADHALDTWQEAVSDSVGLSMPIYCGEVLVAEPTIRAPLGAEFKVAGLDGEADRWK</sequence>